<keyword evidence="2" id="KW-1185">Reference proteome</keyword>
<accession>A0ACC3CYP8</accession>
<protein>
    <submittedName>
        <fullName evidence="1">Uncharacterized protein</fullName>
    </submittedName>
</protein>
<gene>
    <name evidence="1" type="ORF">LTS18_011360</name>
</gene>
<dbReference type="Proteomes" id="UP001186974">
    <property type="component" value="Unassembled WGS sequence"/>
</dbReference>
<organism evidence="1 2">
    <name type="scientific">Coniosporium uncinatum</name>
    <dbReference type="NCBI Taxonomy" id="93489"/>
    <lineage>
        <taxon>Eukaryota</taxon>
        <taxon>Fungi</taxon>
        <taxon>Dikarya</taxon>
        <taxon>Ascomycota</taxon>
        <taxon>Pezizomycotina</taxon>
        <taxon>Dothideomycetes</taxon>
        <taxon>Dothideomycetes incertae sedis</taxon>
        <taxon>Coniosporium</taxon>
    </lineage>
</organism>
<evidence type="ECO:0000313" key="1">
    <source>
        <dbReference type="EMBL" id="KAK3058409.1"/>
    </source>
</evidence>
<dbReference type="EMBL" id="JAWDJW010009612">
    <property type="protein sequence ID" value="KAK3058409.1"/>
    <property type="molecule type" value="Genomic_DNA"/>
</dbReference>
<feature type="non-terminal residue" evidence="1">
    <location>
        <position position="566"/>
    </location>
</feature>
<evidence type="ECO:0000313" key="2">
    <source>
        <dbReference type="Proteomes" id="UP001186974"/>
    </source>
</evidence>
<reference evidence="1" key="1">
    <citation type="submission" date="2024-09" db="EMBL/GenBank/DDBJ databases">
        <title>Black Yeasts Isolated from many extreme environments.</title>
        <authorList>
            <person name="Coleine C."/>
            <person name="Stajich J.E."/>
            <person name="Selbmann L."/>
        </authorList>
    </citation>
    <scope>NUCLEOTIDE SEQUENCE</scope>
    <source>
        <strain evidence="1">CCFEE 5737</strain>
    </source>
</reference>
<comment type="caution">
    <text evidence="1">The sequence shown here is derived from an EMBL/GenBank/DDBJ whole genome shotgun (WGS) entry which is preliminary data.</text>
</comment>
<proteinExistence type="predicted"/>
<name>A0ACC3CYP8_9PEZI</name>
<sequence>MSSEDHLAGHFAPDQYVKELVPLMQPNDFTGEENPEIMLLACRCLANMMEALPASTANVVYGGAVPVLCQKLLEIHFIDLAEQALMTLEKISAEFPASIVREGGLTACLTYLDFFATPTQRTAVTTAANCCRNIPEDSFATIRDVMPILLNVLGNSDQKVLEQGCLCVSRVVESFKYQDTKLEELVSADLLQAILRLLLPGTTNLIGPNIHTQFLRVLAITARASPRRSVDLLKMNVVDTLYQILTGVSPPSGTDEIATKIDSVVIVQALIHRPRDQIFETLNVICELLPSVQRDDLTFLADLFDAGYPGDNYASLAARSKESPNQKRVEMLEGCKEEVKRFAVVLLPTLTDAYSSTVNLSVRQKVLTAHLKMLSNFDTAILEDSLRSVPYASFLAAILSQQDHSTLVTFALQAAELLLKRLESIYRYQFHREGVIAEITKLAGRPCKSLEDKPKAAKVLPESAEPVRLAESSRATDTSLEDAEEDDAEARDENDGSVNEEDENEEQDNDDNPEDDDESDSSSSSGRRYKGEPQLPDIDDIITLRAKKFMEAHTKEDSKGMSRKAA</sequence>